<dbReference type="Pfam" id="PF04075">
    <property type="entry name" value="F420H2_quin_red"/>
    <property type="match status" value="1"/>
</dbReference>
<protein>
    <submittedName>
        <fullName evidence="1">Nitroreductase family deazaflavin-dependent oxidoreductase</fullName>
    </submittedName>
</protein>
<comment type="caution">
    <text evidence="1">The sequence shown here is derived from an EMBL/GenBank/DDBJ whole genome shotgun (WGS) entry which is preliminary data.</text>
</comment>
<name>A0A428YBT8_KIBAR</name>
<evidence type="ECO:0000313" key="2">
    <source>
        <dbReference type="Proteomes" id="UP000287547"/>
    </source>
</evidence>
<dbReference type="RefSeq" id="WP_037275460.1">
    <property type="nucleotide sequence ID" value="NZ_QHKI01000089.1"/>
</dbReference>
<dbReference type="Proteomes" id="UP000287547">
    <property type="component" value="Unassembled WGS sequence"/>
</dbReference>
<reference evidence="1 2" key="1">
    <citation type="submission" date="2018-05" db="EMBL/GenBank/DDBJ databases">
        <title>Evolution of GPA BGCs.</title>
        <authorList>
            <person name="Waglechner N."/>
            <person name="Wright G.D."/>
        </authorList>
    </citation>
    <scope>NUCLEOTIDE SEQUENCE [LARGE SCALE GENOMIC DNA]</scope>
    <source>
        <strain evidence="1 2">A82846</strain>
    </source>
</reference>
<proteinExistence type="predicted"/>
<dbReference type="AlphaFoldDB" id="A0A428YBT8"/>
<dbReference type="NCBIfam" id="TIGR00026">
    <property type="entry name" value="hi_GC_TIGR00026"/>
    <property type="match status" value="1"/>
</dbReference>
<dbReference type="SUPFAM" id="SSF50475">
    <property type="entry name" value="FMN-binding split barrel"/>
    <property type="match status" value="1"/>
</dbReference>
<organism evidence="1 2">
    <name type="scientific">Kibdelosporangium aridum</name>
    <dbReference type="NCBI Taxonomy" id="2030"/>
    <lineage>
        <taxon>Bacteria</taxon>
        <taxon>Bacillati</taxon>
        <taxon>Actinomycetota</taxon>
        <taxon>Actinomycetes</taxon>
        <taxon>Pseudonocardiales</taxon>
        <taxon>Pseudonocardiaceae</taxon>
        <taxon>Kibdelosporangium</taxon>
    </lineage>
</organism>
<sequence>MDDQRKRHLVRLSQKYLVNPPARLAVFLGLAPGHTIIETTGRRTGKRRWTVVGVLQDGPSLWIVAEQGRHSDYVRNLEANPLVRVWVRRGWRSGEATVVKSDDPQARLDAFERPWHAKAVRRAGTSLLSVRIDLTGR</sequence>
<dbReference type="GO" id="GO:0016491">
    <property type="term" value="F:oxidoreductase activity"/>
    <property type="evidence" value="ECO:0007669"/>
    <property type="project" value="InterPro"/>
</dbReference>
<gene>
    <name evidence="1" type="ORF">DMH04_49935</name>
</gene>
<dbReference type="InterPro" id="IPR004378">
    <property type="entry name" value="F420H2_quin_Rdtase"/>
</dbReference>
<accession>A0A428YBT8</accession>
<dbReference type="InterPro" id="IPR012349">
    <property type="entry name" value="Split_barrel_FMN-bd"/>
</dbReference>
<dbReference type="EMBL" id="QHKI01000089">
    <property type="protein sequence ID" value="RSM65083.1"/>
    <property type="molecule type" value="Genomic_DNA"/>
</dbReference>
<evidence type="ECO:0000313" key="1">
    <source>
        <dbReference type="EMBL" id="RSM65083.1"/>
    </source>
</evidence>
<dbReference type="Gene3D" id="2.30.110.10">
    <property type="entry name" value="Electron Transport, Fmn-binding Protein, Chain A"/>
    <property type="match status" value="1"/>
</dbReference>
<dbReference type="OrthoDB" id="4633749at2"/>